<feature type="transmembrane region" description="Helical" evidence="1">
    <location>
        <begin position="6"/>
        <end position="31"/>
    </location>
</feature>
<dbReference type="Proteomes" id="UP000198525">
    <property type="component" value="Unassembled WGS sequence"/>
</dbReference>
<reference evidence="2 3" key="1">
    <citation type="submission" date="2016-10" db="EMBL/GenBank/DDBJ databases">
        <authorList>
            <person name="de Groot N.N."/>
        </authorList>
    </citation>
    <scope>NUCLEOTIDE SEQUENCE [LARGE SCALE GENOMIC DNA]</scope>
    <source>
        <strain evidence="2 3">CGMCC 1.6133</strain>
    </source>
</reference>
<accession>A0A1G9APM1</accession>
<evidence type="ECO:0000256" key="1">
    <source>
        <dbReference type="SAM" id="Phobius"/>
    </source>
</evidence>
<dbReference type="InterPro" id="IPR008407">
    <property type="entry name" value="Brnchd-chn_aa_trnsp_AzlD"/>
</dbReference>
<evidence type="ECO:0000313" key="2">
    <source>
        <dbReference type="EMBL" id="SDK29258.1"/>
    </source>
</evidence>
<keyword evidence="3" id="KW-1185">Reference proteome</keyword>
<proteinExistence type="predicted"/>
<dbReference type="OrthoDB" id="9156894at2"/>
<keyword evidence="1" id="KW-0472">Membrane</keyword>
<dbReference type="Pfam" id="PF05437">
    <property type="entry name" value="AzlD"/>
    <property type="match status" value="1"/>
</dbReference>
<gene>
    <name evidence="2" type="ORF">SAMN04487954_11453</name>
</gene>
<sequence length="103" mass="10781">MSASVAWQSLAGIGLMVVIAYGSRVLGLLVMSYVPLGARVRRFIDAMSSSVLIAVITPMVVHGDGGTKLAALAAGGVAIAWRNPLLAIALGMASAAVWRWWWS</sequence>
<dbReference type="RefSeq" id="WP_089687806.1">
    <property type="nucleotide sequence ID" value="NZ_FNES01000014.1"/>
</dbReference>
<keyword evidence="1" id="KW-0812">Transmembrane</keyword>
<feature type="transmembrane region" description="Helical" evidence="1">
    <location>
        <begin position="81"/>
        <end position="102"/>
    </location>
</feature>
<protein>
    <submittedName>
        <fullName evidence="2">Uncharacterized membrane protein</fullName>
    </submittedName>
</protein>
<dbReference type="STRING" id="376427.SAMN04487954_11453"/>
<keyword evidence="1" id="KW-1133">Transmembrane helix</keyword>
<dbReference type="AlphaFoldDB" id="A0A1G9APM1"/>
<evidence type="ECO:0000313" key="3">
    <source>
        <dbReference type="Proteomes" id="UP000198525"/>
    </source>
</evidence>
<name>A0A1G9APM1_9GAMM</name>
<feature type="transmembrane region" description="Helical" evidence="1">
    <location>
        <begin position="43"/>
        <end position="61"/>
    </location>
</feature>
<dbReference type="EMBL" id="FNES01000014">
    <property type="protein sequence ID" value="SDK29258.1"/>
    <property type="molecule type" value="Genomic_DNA"/>
</dbReference>
<organism evidence="2 3">
    <name type="scientific">Billgrantia gudaonensis</name>
    <dbReference type="NCBI Taxonomy" id="376427"/>
    <lineage>
        <taxon>Bacteria</taxon>
        <taxon>Pseudomonadati</taxon>
        <taxon>Pseudomonadota</taxon>
        <taxon>Gammaproteobacteria</taxon>
        <taxon>Oceanospirillales</taxon>
        <taxon>Halomonadaceae</taxon>
        <taxon>Billgrantia</taxon>
    </lineage>
</organism>